<gene>
    <name evidence="1" type="ORF">SAMN06296010_2282</name>
</gene>
<reference evidence="2" key="1">
    <citation type="submission" date="2017-04" db="EMBL/GenBank/DDBJ databases">
        <authorList>
            <person name="Varghese N."/>
            <person name="Submissions S."/>
        </authorList>
    </citation>
    <scope>NUCLEOTIDE SEQUENCE [LARGE SCALE GENOMIC DNA]</scope>
    <source>
        <strain evidence="2">VKM Ac-2510</strain>
    </source>
</reference>
<dbReference type="InterPro" id="IPR024051">
    <property type="entry name" value="AICAR_Tfase_dup_dom_sf"/>
</dbReference>
<dbReference type="GO" id="GO:0006189">
    <property type="term" value="P:'de novo' IMP biosynthetic process"/>
    <property type="evidence" value="ECO:0007669"/>
    <property type="project" value="TreeGrafter"/>
</dbReference>
<proteinExistence type="predicted"/>
<dbReference type="GO" id="GO:0005829">
    <property type="term" value="C:cytosol"/>
    <property type="evidence" value="ECO:0007669"/>
    <property type="project" value="TreeGrafter"/>
</dbReference>
<dbReference type="Gene3D" id="3.40.140.20">
    <property type="match status" value="2"/>
</dbReference>
<evidence type="ECO:0000313" key="1">
    <source>
        <dbReference type="EMBL" id="SMG37317.1"/>
    </source>
</evidence>
<dbReference type="STRING" id="150121.SAMN06296010_2282"/>
<dbReference type="SUPFAM" id="SSF53927">
    <property type="entry name" value="Cytidine deaminase-like"/>
    <property type="match status" value="1"/>
</dbReference>
<dbReference type="Proteomes" id="UP000193244">
    <property type="component" value="Unassembled WGS sequence"/>
</dbReference>
<dbReference type="GO" id="GO:0003937">
    <property type="term" value="F:IMP cyclohydrolase activity"/>
    <property type="evidence" value="ECO:0007669"/>
    <property type="project" value="InterPro"/>
</dbReference>
<protein>
    <submittedName>
        <fullName evidence="1">Phosphoribosylaminoimidazolecarboxamide formyltransferase / IMP cyclohydrolase</fullName>
    </submittedName>
</protein>
<dbReference type="EMBL" id="FXAY01000003">
    <property type="protein sequence ID" value="SMG37317.1"/>
    <property type="molecule type" value="Genomic_DNA"/>
</dbReference>
<name>A0A1X7K911_9MICO</name>
<sequence>MRYGTNPHQAAELIAGGPTVLSGEPSLINYLDALNAFALVREADALTGRAAAASFKHVSPAGAALAGEIDATTAETWGVRVPADDSVLAAYLRARDADPKSSFGDVVALSRPVDGETADFLRTVICDAVIAPGFEPGVLELLRQKKSGRFLVFEADSTMQPPAREQRNVLGATIVQDRDAADLAAALPANPLLAGRTREDALLGMAAARYTQSNSVVAVKDGAAIGIGAGQQRRVDCVRLAGSKVGVWWLRRHPSVRELPVIAGMRRQDRLNWQIRFAGHEMTRGQRDTFCGLFGRGARELYDEPSWRQTWTDKLHGVTLVSDGYLPFRDNVEHAAEYGVATIIEPGGSARTGEVVDAAREHGITHVQTGLRLFRHWTRHAAVVVSARGLATTSG</sequence>
<keyword evidence="2" id="KW-1185">Reference proteome</keyword>
<keyword evidence="1" id="KW-0808">Transferase</keyword>
<dbReference type="RefSeq" id="WP_217809196.1">
    <property type="nucleotide sequence ID" value="NZ_FXAY01000003.1"/>
</dbReference>
<accession>A0A1X7K911</accession>
<evidence type="ECO:0000313" key="2">
    <source>
        <dbReference type="Proteomes" id="UP000193244"/>
    </source>
</evidence>
<dbReference type="AlphaFoldDB" id="A0A1X7K911"/>
<dbReference type="Gene3D" id="1.10.287.440">
    <property type="match status" value="1"/>
</dbReference>
<keyword evidence="1" id="KW-0378">Hydrolase</keyword>
<dbReference type="InterPro" id="IPR016193">
    <property type="entry name" value="Cytidine_deaminase-like"/>
</dbReference>
<dbReference type="Pfam" id="PF01808">
    <property type="entry name" value="AICARFT_IMPCHas"/>
    <property type="match status" value="1"/>
</dbReference>
<dbReference type="PANTHER" id="PTHR11692">
    <property type="entry name" value="BIFUNCTIONAL PURINE BIOSYNTHESIS PROTEIN PURH"/>
    <property type="match status" value="1"/>
</dbReference>
<dbReference type="InterPro" id="IPR002695">
    <property type="entry name" value="PurH-like"/>
</dbReference>
<dbReference type="InterPro" id="IPR024050">
    <property type="entry name" value="AICAR_Tfase_insert_dom_sf"/>
</dbReference>
<dbReference type="SMART" id="SM00798">
    <property type="entry name" value="AICARFT_IMPCHas"/>
    <property type="match status" value="1"/>
</dbReference>
<dbReference type="GO" id="GO:0004643">
    <property type="term" value="F:phosphoribosylaminoimidazolecarboxamide formyltransferase activity"/>
    <property type="evidence" value="ECO:0007669"/>
    <property type="project" value="InterPro"/>
</dbReference>
<organism evidence="1 2">
    <name type="scientific">Agreia pratensis</name>
    <dbReference type="NCBI Taxonomy" id="150121"/>
    <lineage>
        <taxon>Bacteria</taxon>
        <taxon>Bacillati</taxon>
        <taxon>Actinomycetota</taxon>
        <taxon>Actinomycetes</taxon>
        <taxon>Micrococcales</taxon>
        <taxon>Microbacteriaceae</taxon>
        <taxon>Agreia</taxon>
    </lineage>
</organism>
<dbReference type="PANTHER" id="PTHR11692:SF0">
    <property type="entry name" value="BIFUNCTIONAL PURINE BIOSYNTHESIS PROTEIN ATIC"/>
    <property type="match status" value="1"/>
</dbReference>